<dbReference type="OMA" id="MRAPPMD"/>
<reference evidence="5" key="1">
    <citation type="submission" date="2011-07" db="EMBL/GenBank/DDBJ databases">
        <authorList>
            <consortium name="Caenorhabditis brenneri Sequencing and Analysis Consortium"/>
            <person name="Wilson R.K."/>
        </authorList>
    </citation>
    <scope>NUCLEOTIDE SEQUENCE [LARGE SCALE GENOMIC DNA]</scope>
    <source>
        <strain evidence="5">PB2801</strain>
    </source>
</reference>
<organism evidence="5">
    <name type="scientific">Caenorhabditis brenneri</name>
    <name type="common">Nematode worm</name>
    <dbReference type="NCBI Taxonomy" id="135651"/>
    <lineage>
        <taxon>Eukaryota</taxon>
        <taxon>Metazoa</taxon>
        <taxon>Ecdysozoa</taxon>
        <taxon>Nematoda</taxon>
        <taxon>Chromadorea</taxon>
        <taxon>Rhabditida</taxon>
        <taxon>Rhabditina</taxon>
        <taxon>Rhabditomorpha</taxon>
        <taxon>Rhabditoidea</taxon>
        <taxon>Rhabditidae</taxon>
        <taxon>Peloderinae</taxon>
        <taxon>Caenorhabditis</taxon>
    </lineage>
</organism>
<dbReference type="PANTHER" id="PTHR19303">
    <property type="entry name" value="TRANSPOSON"/>
    <property type="match status" value="1"/>
</dbReference>
<accession>G0PAJ2</accession>
<proteinExistence type="predicted"/>
<protein>
    <recommendedName>
        <fullName evidence="3">HTH CENPB-type domain-containing protein</fullName>
    </recommendedName>
</protein>
<dbReference type="InterPro" id="IPR004875">
    <property type="entry name" value="DDE_SF_endonuclease_dom"/>
</dbReference>
<evidence type="ECO:0000256" key="1">
    <source>
        <dbReference type="ARBA" id="ARBA00004123"/>
    </source>
</evidence>
<dbReference type="InterPro" id="IPR050863">
    <property type="entry name" value="CenT-Element_Derived"/>
</dbReference>
<dbReference type="Proteomes" id="UP000008068">
    <property type="component" value="Unassembled WGS sequence"/>
</dbReference>
<keyword evidence="5" id="KW-1185">Reference proteome</keyword>
<dbReference type="Pfam" id="PF03221">
    <property type="entry name" value="HTH_Tnp_Tc5"/>
    <property type="match status" value="1"/>
</dbReference>
<dbReference type="SMART" id="SM00674">
    <property type="entry name" value="CENPB"/>
    <property type="match status" value="1"/>
</dbReference>
<evidence type="ECO:0000256" key="2">
    <source>
        <dbReference type="ARBA" id="ARBA00023125"/>
    </source>
</evidence>
<name>G0PAJ2_CAEBE</name>
<dbReference type="SUPFAM" id="SSF46689">
    <property type="entry name" value="Homeodomain-like"/>
    <property type="match status" value="2"/>
</dbReference>
<dbReference type="GO" id="GO:0003677">
    <property type="term" value="F:DNA binding"/>
    <property type="evidence" value="ECO:0007669"/>
    <property type="project" value="UniProtKB-KW"/>
</dbReference>
<dbReference type="GO" id="GO:0005634">
    <property type="term" value="C:nucleus"/>
    <property type="evidence" value="ECO:0007669"/>
    <property type="project" value="UniProtKB-SubCell"/>
</dbReference>
<evidence type="ECO:0000259" key="3">
    <source>
        <dbReference type="PROSITE" id="PS51253"/>
    </source>
</evidence>
<dbReference type="InterPro" id="IPR009057">
    <property type="entry name" value="Homeodomain-like_sf"/>
</dbReference>
<evidence type="ECO:0000313" key="4">
    <source>
        <dbReference type="EMBL" id="EGT49327.1"/>
    </source>
</evidence>
<dbReference type="InParanoid" id="G0PAJ2"/>
<keyword evidence="2" id="KW-0238">DNA-binding</keyword>
<dbReference type="eggNOG" id="KOG3105">
    <property type="taxonomic scope" value="Eukaryota"/>
</dbReference>
<sequence>MTEFEKDSSYEMQYEEMAEEAECDDQENVVLKRKSYTMEFKKNAVERAKRTTVTQAAKEYGVSRSCIIRWKQTGLDADTEPLLNTVQKRLPGAGRPLKDAEFDSRMLEWIRKQRKEKKRVTRKVIQVQAKTMSTAFEFKASNGWLEGFLRRHNLTTRRPTTVCQKPPADYVDQIASFVVYVEKIRQENNYDYIYASDETAVYLDCSHSKTVTEKGSKQVPVLNLGHEKAHITVMLTARNDGYKCKPYVLLPNKKPIASIVKEFGKDLELSWCKRTFFDDQLSEDYLKRVMGNSLFAKRLLVWDSYRSHTSNNTKKVLRSLKIDTAVVPGGTTKFLQPADVYWNFAFKSKIRQEYENYMLHGEKELTKGGNLKPPPMNVYLKWVRDAWSDLPEDLIIRSFKGCGITNAPGGLEDHLIHCLKPDGEIPEGLDHLKKTRIDRTEKQLEDAMENIEVGMSEDEWDSDTSINVVD</sequence>
<feature type="domain" description="HTH CENPB-type" evidence="3">
    <location>
        <begin position="90"/>
        <end position="158"/>
    </location>
</feature>
<dbReference type="Gene3D" id="1.10.10.60">
    <property type="entry name" value="Homeodomain-like"/>
    <property type="match status" value="1"/>
</dbReference>
<dbReference type="PROSITE" id="PS51253">
    <property type="entry name" value="HTH_CENPB"/>
    <property type="match status" value="1"/>
</dbReference>
<comment type="subcellular location">
    <subcellularLocation>
        <location evidence="1">Nucleus</location>
    </subcellularLocation>
</comment>
<dbReference type="Pfam" id="PF03184">
    <property type="entry name" value="DDE_1"/>
    <property type="match status" value="1"/>
</dbReference>
<dbReference type="InterPro" id="IPR006600">
    <property type="entry name" value="HTH_CenpB_DNA-bd_dom"/>
</dbReference>
<evidence type="ECO:0000313" key="5">
    <source>
        <dbReference type="Proteomes" id="UP000008068"/>
    </source>
</evidence>
<gene>
    <name evidence="4" type="ORF">CAEBREN_12163</name>
</gene>
<dbReference type="HOGENOM" id="CLU_033137_1_1_1"/>
<dbReference type="EMBL" id="GL380180">
    <property type="protein sequence ID" value="EGT49327.1"/>
    <property type="molecule type" value="Genomic_DNA"/>
</dbReference>
<dbReference type="PANTHER" id="PTHR19303:SF74">
    <property type="entry name" value="POGO TRANSPOSABLE ELEMENT WITH KRAB DOMAIN"/>
    <property type="match status" value="1"/>
</dbReference>
<dbReference type="AlphaFoldDB" id="G0PAJ2"/>
<dbReference type="OrthoDB" id="5859790at2759"/>
<dbReference type="STRING" id="135651.G0PAJ2"/>